<sequence>MPKLKPAVMLKGSFGFRFLVLFGRSWKEIVRYNISTLWHRLRHAEHTPPYIFDFRLRYVRVCNFSGGAIDADYSNFCSPQSASALEKECMQFLPLMSEIQRGPPNEGRYYMWTERSRSRPGWRGPPSLLAGRLPYRLIHAARRLLRKWRGPVGFPSRKYSNFSSLLQPFANHVCPPDTNASQTGRTPTTAGQKAGRKGRHAS</sequence>
<evidence type="ECO:0000313" key="2">
    <source>
        <dbReference type="EMBL" id="KAK4171125.1"/>
    </source>
</evidence>
<keyword evidence="3" id="KW-1185">Reference proteome</keyword>
<name>A0AAN6VXG1_9PEZI</name>
<protein>
    <submittedName>
        <fullName evidence="2">Uncharacterized protein</fullName>
    </submittedName>
</protein>
<dbReference type="EMBL" id="MU866636">
    <property type="protein sequence ID" value="KAK4171125.1"/>
    <property type="molecule type" value="Genomic_DNA"/>
</dbReference>
<dbReference type="Proteomes" id="UP001302321">
    <property type="component" value="Unassembled WGS sequence"/>
</dbReference>
<feature type="compositionally biased region" description="Polar residues" evidence="1">
    <location>
        <begin position="178"/>
        <end position="191"/>
    </location>
</feature>
<comment type="caution">
    <text evidence="2">The sequence shown here is derived from an EMBL/GenBank/DDBJ whole genome shotgun (WGS) entry which is preliminary data.</text>
</comment>
<organism evidence="2 3">
    <name type="scientific">Triangularia setosa</name>
    <dbReference type="NCBI Taxonomy" id="2587417"/>
    <lineage>
        <taxon>Eukaryota</taxon>
        <taxon>Fungi</taxon>
        <taxon>Dikarya</taxon>
        <taxon>Ascomycota</taxon>
        <taxon>Pezizomycotina</taxon>
        <taxon>Sordariomycetes</taxon>
        <taxon>Sordariomycetidae</taxon>
        <taxon>Sordariales</taxon>
        <taxon>Podosporaceae</taxon>
        <taxon>Triangularia</taxon>
    </lineage>
</organism>
<evidence type="ECO:0000313" key="3">
    <source>
        <dbReference type="Proteomes" id="UP001302321"/>
    </source>
</evidence>
<evidence type="ECO:0000256" key="1">
    <source>
        <dbReference type="SAM" id="MobiDB-lite"/>
    </source>
</evidence>
<reference evidence="2" key="2">
    <citation type="submission" date="2023-05" db="EMBL/GenBank/DDBJ databases">
        <authorList>
            <consortium name="Lawrence Berkeley National Laboratory"/>
            <person name="Steindorff A."/>
            <person name="Hensen N."/>
            <person name="Bonometti L."/>
            <person name="Westerberg I."/>
            <person name="Brannstrom I.O."/>
            <person name="Guillou S."/>
            <person name="Cros-Aarteil S."/>
            <person name="Calhoun S."/>
            <person name="Haridas S."/>
            <person name="Kuo A."/>
            <person name="Mondo S."/>
            <person name="Pangilinan J."/>
            <person name="Riley R."/>
            <person name="Labutti K."/>
            <person name="Andreopoulos B."/>
            <person name="Lipzen A."/>
            <person name="Chen C."/>
            <person name="Yanf M."/>
            <person name="Daum C."/>
            <person name="Ng V."/>
            <person name="Clum A."/>
            <person name="Ohm R."/>
            <person name="Martin F."/>
            <person name="Silar P."/>
            <person name="Natvig D."/>
            <person name="Lalanne C."/>
            <person name="Gautier V."/>
            <person name="Ament-Velasquez S.L."/>
            <person name="Kruys A."/>
            <person name="Hutchinson M.I."/>
            <person name="Powell A.J."/>
            <person name="Barry K."/>
            <person name="Miller A.N."/>
            <person name="Grigoriev I.V."/>
            <person name="Debuchy R."/>
            <person name="Gladieux P."/>
            <person name="Thoren M.H."/>
            <person name="Johannesson H."/>
        </authorList>
    </citation>
    <scope>NUCLEOTIDE SEQUENCE</scope>
    <source>
        <strain evidence="2">CBS 892.96</strain>
    </source>
</reference>
<accession>A0AAN6VXG1</accession>
<feature type="region of interest" description="Disordered" evidence="1">
    <location>
        <begin position="173"/>
        <end position="202"/>
    </location>
</feature>
<proteinExistence type="predicted"/>
<gene>
    <name evidence="2" type="ORF">QBC36DRAFT_316085</name>
</gene>
<reference evidence="2" key="1">
    <citation type="journal article" date="2023" name="Mol. Phylogenet. Evol.">
        <title>Genome-scale phylogeny and comparative genomics of the fungal order Sordariales.</title>
        <authorList>
            <person name="Hensen N."/>
            <person name="Bonometti L."/>
            <person name="Westerberg I."/>
            <person name="Brannstrom I.O."/>
            <person name="Guillou S."/>
            <person name="Cros-Aarteil S."/>
            <person name="Calhoun S."/>
            <person name="Haridas S."/>
            <person name="Kuo A."/>
            <person name="Mondo S."/>
            <person name="Pangilinan J."/>
            <person name="Riley R."/>
            <person name="LaButti K."/>
            <person name="Andreopoulos B."/>
            <person name="Lipzen A."/>
            <person name="Chen C."/>
            <person name="Yan M."/>
            <person name="Daum C."/>
            <person name="Ng V."/>
            <person name="Clum A."/>
            <person name="Steindorff A."/>
            <person name="Ohm R.A."/>
            <person name="Martin F."/>
            <person name="Silar P."/>
            <person name="Natvig D.O."/>
            <person name="Lalanne C."/>
            <person name="Gautier V."/>
            <person name="Ament-Velasquez S.L."/>
            <person name="Kruys A."/>
            <person name="Hutchinson M.I."/>
            <person name="Powell A.J."/>
            <person name="Barry K."/>
            <person name="Miller A.N."/>
            <person name="Grigoriev I.V."/>
            <person name="Debuchy R."/>
            <person name="Gladieux P."/>
            <person name="Hiltunen Thoren M."/>
            <person name="Johannesson H."/>
        </authorList>
    </citation>
    <scope>NUCLEOTIDE SEQUENCE</scope>
    <source>
        <strain evidence="2">CBS 892.96</strain>
    </source>
</reference>
<dbReference type="AlphaFoldDB" id="A0AAN6VXG1"/>